<protein>
    <submittedName>
        <fullName evidence="2">Uncharacterized protein</fullName>
    </submittedName>
</protein>
<feature type="region of interest" description="Disordered" evidence="1">
    <location>
        <begin position="36"/>
        <end position="56"/>
    </location>
</feature>
<keyword evidence="3" id="KW-1185">Reference proteome</keyword>
<name>A0ABU4ZSQ2_9HYPH</name>
<evidence type="ECO:0000256" key="1">
    <source>
        <dbReference type="SAM" id="MobiDB-lite"/>
    </source>
</evidence>
<dbReference type="RefSeq" id="WP_320236381.1">
    <property type="nucleotide sequence ID" value="NZ_JAVIJF010000026.1"/>
</dbReference>
<reference evidence="2 3" key="1">
    <citation type="submission" date="2023-08" db="EMBL/GenBank/DDBJ databases">
        <title>Implementing the SeqCode for naming new Mesorhizobium species isolated from Vachellia karroo root nodules.</title>
        <authorList>
            <person name="Van Lill M."/>
        </authorList>
    </citation>
    <scope>NUCLEOTIDE SEQUENCE [LARGE SCALE GENOMIC DNA]</scope>
    <source>
        <strain evidence="2 3">MSK 1335</strain>
    </source>
</reference>
<sequence length="56" mass="6018">MNSLATDLRIWNEVEHLLAADNGFVSCDKRGHGLSELGKAPHAIETHAPGGPRQAK</sequence>
<gene>
    <name evidence="2" type="ORF">RFM68_28540</name>
</gene>
<evidence type="ECO:0000313" key="3">
    <source>
        <dbReference type="Proteomes" id="UP001276840"/>
    </source>
</evidence>
<proteinExistence type="predicted"/>
<dbReference type="EMBL" id="JAVIJF010000026">
    <property type="protein sequence ID" value="MDX8528434.1"/>
    <property type="molecule type" value="Genomic_DNA"/>
</dbReference>
<evidence type="ECO:0000313" key="2">
    <source>
        <dbReference type="EMBL" id="MDX8528434.1"/>
    </source>
</evidence>
<organism evidence="2 3">
    <name type="scientific">Mesorhizobium montanum</name>
    <dbReference type="NCBI Taxonomy" id="3072323"/>
    <lineage>
        <taxon>Bacteria</taxon>
        <taxon>Pseudomonadati</taxon>
        <taxon>Pseudomonadota</taxon>
        <taxon>Alphaproteobacteria</taxon>
        <taxon>Hyphomicrobiales</taxon>
        <taxon>Phyllobacteriaceae</taxon>
        <taxon>Mesorhizobium</taxon>
    </lineage>
</organism>
<accession>A0ABU4ZSQ2</accession>
<dbReference type="Proteomes" id="UP001276840">
    <property type="component" value="Unassembled WGS sequence"/>
</dbReference>
<comment type="caution">
    <text evidence="2">The sequence shown here is derived from an EMBL/GenBank/DDBJ whole genome shotgun (WGS) entry which is preliminary data.</text>
</comment>